<accession>A0A1D8S6H6</accession>
<dbReference type="KEGG" id="hhsr:HSR6_1866"/>
<dbReference type="Proteomes" id="UP000186165">
    <property type="component" value="Chromosome"/>
</dbReference>
<evidence type="ECO:0000256" key="1">
    <source>
        <dbReference type="SAM" id="MobiDB-lite"/>
    </source>
</evidence>
<dbReference type="Pfam" id="PF01656">
    <property type="entry name" value="CbiA"/>
    <property type="match status" value="1"/>
</dbReference>
<dbReference type="RefSeq" id="WP_070365619.1">
    <property type="nucleotide sequence ID" value="NZ_CP016070.1"/>
</dbReference>
<dbReference type="GO" id="GO:0009898">
    <property type="term" value="C:cytoplasmic side of plasma membrane"/>
    <property type="evidence" value="ECO:0007669"/>
    <property type="project" value="TreeGrafter"/>
</dbReference>
<dbReference type="InterPro" id="IPR027417">
    <property type="entry name" value="P-loop_NTPase"/>
</dbReference>
<dbReference type="InterPro" id="IPR050625">
    <property type="entry name" value="ParA/MinD_ATPase"/>
</dbReference>
<organism evidence="3 5">
    <name type="scientific">Halodesulfurarchaeum formicicum</name>
    <dbReference type="NCBI Taxonomy" id="1873524"/>
    <lineage>
        <taxon>Archaea</taxon>
        <taxon>Methanobacteriati</taxon>
        <taxon>Methanobacteriota</taxon>
        <taxon>Stenosarchaea group</taxon>
        <taxon>Halobacteria</taxon>
        <taxon>Halobacteriales</taxon>
        <taxon>Halobacteriaceae</taxon>
        <taxon>Halodesulfurarchaeum</taxon>
    </lineage>
</organism>
<dbReference type="GO" id="GO:0005524">
    <property type="term" value="F:ATP binding"/>
    <property type="evidence" value="ECO:0007669"/>
    <property type="project" value="TreeGrafter"/>
</dbReference>
<evidence type="ECO:0000313" key="3">
    <source>
        <dbReference type="EMBL" id="AOW80963.1"/>
    </source>
</evidence>
<dbReference type="PANTHER" id="PTHR43384:SF10">
    <property type="entry name" value="ATPASE INVOLVED IN CHROMOSOME PARTITIONING, PARA_MIND FAMILY"/>
    <property type="match status" value="1"/>
</dbReference>
<dbReference type="EMBL" id="CP016070">
    <property type="protein sequence ID" value="AOW80963.1"/>
    <property type="molecule type" value="Genomic_DNA"/>
</dbReference>
<dbReference type="GO" id="GO:0016887">
    <property type="term" value="F:ATP hydrolysis activity"/>
    <property type="evidence" value="ECO:0007669"/>
    <property type="project" value="TreeGrafter"/>
</dbReference>
<dbReference type="AlphaFoldDB" id="A0A1D8S6H6"/>
<dbReference type="PANTHER" id="PTHR43384">
    <property type="entry name" value="SEPTUM SITE-DETERMINING PROTEIN MIND HOMOLOG, CHLOROPLASTIC-RELATED"/>
    <property type="match status" value="1"/>
</dbReference>
<sequence>MTDGDVYAVASGKGGVGKTTTAINLGAAFVEAGQSVVVVDVDLGMANLADLLDVPSSGPTLHDVLAGEAEIEATITDAGEFDVVLGSRDLAAFGQADPAGLGAVIETLRTQYDVVVLDGGGGLSHDVTVPLGLADGVVLVSTPTEAAITNAVKTRDLVDRLGEIEGVLVTRTGGAGEQTPEAVAERIGAPLLGSVPEDGAVQMSEREGTPLVTIDRESPAAQAYREVAYGLLDEPLPRTWGDSSPDQTVDSETKQPGKPAEHPQSGIAATIESVEESNGTASNGGSTASQPETEENEANDRSILSRLTGGLLG</sequence>
<keyword evidence="6" id="KW-1185">Reference proteome</keyword>
<feature type="compositionally biased region" description="Polar residues" evidence="1">
    <location>
        <begin position="276"/>
        <end position="291"/>
    </location>
</feature>
<gene>
    <name evidence="3" type="primary">minD2</name>
    <name evidence="4" type="ORF">HSR6_1866</name>
    <name evidence="3" type="ORF">HTSR_1797</name>
</gene>
<reference evidence="6" key="2">
    <citation type="submission" date="2016-08" db="EMBL/GenBank/DDBJ databases">
        <title>Discovery of first anaerobic lithoheterotrophic haloarchae widely represented in hypersaline habitats.</title>
        <authorList>
            <person name="Sorokin D.Y."/>
            <person name="Kublanov I.V."/>
            <person name="Roman P."/>
            <person name="Sinninghe Damste J.S."/>
            <person name="Golyshin P.N."/>
            <person name="Rojo D."/>
            <person name="Ciordia S."/>
            <person name="Mena Md.C."/>
            <person name="Ferrer M."/>
            <person name="Smedile F."/>
            <person name="Messina E."/>
            <person name="La Cono V."/>
            <person name="Yakimov M.M."/>
        </authorList>
    </citation>
    <scope>NUCLEOTIDE SEQUENCE [LARGE SCALE GENOMIC DNA]</scope>
    <source>
        <strain evidence="6">HSR6</strain>
    </source>
</reference>
<proteinExistence type="predicted"/>
<dbReference type="EMBL" id="CP016804">
    <property type="protein sequence ID" value="APE96299.1"/>
    <property type="molecule type" value="Genomic_DNA"/>
</dbReference>
<dbReference type="GO" id="GO:0005829">
    <property type="term" value="C:cytosol"/>
    <property type="evidence" value="ECO:0007669"/>
    <property type="project" value="TreeGrafter"/>
</dbReference>
<name>A0A1D8S6H6_9EURY</name>
<evidence type="ECO:0000313" key="6">
    <source>
        <dbReference type="Proteomes" id="UP000186165"/>
    </source>
</evidence>
<dbReference type="SUPFAM" id="SSF52540">
    <property type="entry name" value="P-loop containing nucleoside triphosphate hydrolases"/>
    <property type="match status" value="1"/>
</dbReference>
<accession>A0A1J1AES8</accession>
<feature type="domain" description="CobQ/CobB/MinD/ParA nucleotide binding" evidence="2">
    <location>
        <begin position="8"/>
        <end position="210"/>
    </location>
</feature>
<dbReference type="OrthoDB" id="31168at2157"/>
<evidence type="ECO:0000313" key="4">
    <source>
        <dbReference type="EMBL" id="APE96299.1"/>
    </source>
</evidence>
<protein>
    <submittedName>
        <fullName evidence="3">Septum site-determining protein MinD</fullName>
    </submittedName>
</protein>
<evidence type="ECO:0000259" key="2">
    <source>
        <dbReference type="Pfam" id="PF01656"/>
    </source>
</evidence>
<dbReference type="PATRIC" id="fig|1855411.3.peg.1806"/>
<dbReference type="GeneID" id="30418399"/>
<evidence type="ECO:0000313" key="5">
    <source>
        <dbReference type="Proteomes" id="UP000185608"/>
    </source>
</evidence>
<dbReference type="GO" id="GO:0051782">
    <property type="term" value="P:negative regulation of cell division"/>
    <property type="evidence" value="ECO:0007669"/>
    <property type="project" value="TreeGrafter"/>
</dbReference>
<feature type="compositionally biased region" description="Basic and acidic residues" evidence="1">
    <location>
        <begin position="251"/>
        <end position="261"/>
    </location>
</feature>
<dbReference type="Gene3D" id="3.40.50.300">
    <property type="entry name" value="P-loop containing nucleotide triphosphate hydrolases"/>
    <property type="match status" value="1"/>
</dbReference>
<dbReference type="InterPro" id="IPR002586">
    <property type="entry name" value="CobQ/CobB/MinD/ParA_Nub-bd_dom"/>
</dbReference>
<reference evidence="4" key="3">
    <citation type="journal article" date="2017" name="ISME J.">
        <title>Discovery of anaerobic lithoheterotrophic haloarchaea, ubiquitous in hypersaline habitats.</title>
        <authorList>
            <person name="Sorokin D.Y."/>
            <person name="Messina E."/>
            <person name="Smedile F."/>
            <person name="Roman P."/>
            <person name="Damste J.S.S."/>
            <person name="Ciordia S."/>
            <person name="Mena M.C."/>
            <person name="Ferrer M."/>
            <person name="Golyshin P.N."/>
            <person name="Kublanov I.V."/>
            <person name="Samarov N.I."/>
            <person name="Toshchakov S.V."/>
            <person name="La Cono V."/>
            <person name="Yakimov M.M."/>
        </authorList>
    </citation>
    <scope>NUCLEOTIDE SEQUENCE</scope>
    <source>
        <strain evidence="4">HSR6</strain>
    </source>
</reference>
<feature type="compositionally biased region" description="Polar residues" evidence="1">
    <location>
        <begin position="241"/>
        <end position="250"/>
    </location>
</feature>
<dbReference type="KEGG" id="halh:HTSR_1797"/>
<reference evidence="3 5" key="1">
    <citation type="submission" date="2016-06" db="EMBL/GenBank/DDBJ databases">
        <title>Discovery of anaerobic lithoheterotrophic haloarchaeon capable of sulfur respiration by hydrogen and formate.</title>
        <authorList>
            <person name="Sorokin D.Y."/>
            <person name="Kublanov I.V."/>
            <person name="Roman P."/>
            <person name="Sinninghe Damste J.S."/>
            <person name="Golyshin P.N."/>
            <person name="Rojo D."/>
            <person name="Ciordia S."/>
            <person name="Mena Md.C."/>
            <person name="Ferrer M."/>
            <person name="Smedile F."/>
            <person name="Messina E."/>
            <person name="La Cono V."/>
            <person name="Yakimov M.M."/>
        </authorList>
    </citation>
    <scope>NUCLEOTIDE SEQUENCE [LARGE SCALE GENOMIC DNA]</scope>
    <source>
        <strain evidence="3 5">HTSR1</strain>
    </source>
</reference>
<feature type="region of interest" description="Disordered" evidence="1">
    <location>
        <begin position="234"/>
        <end position="313"/>
    </location>
</feature>
<dbReference type="Proteomes" id="UP000185608">
    <property type="component" value="Chromosome"/>
</dbReference>